<keyword evidence="2" id="KW-1185">Reference proteome</keyword>
<proteinExistence type="predicted"/>
<dbReference type="RefSeq" id="WP_394316461.1">
    <property type="nucleotide sequence ID" value="NZ_JBHMQV010000001.1"/>
</dbReference>
<comment type="caution">
    <text evidence="1">The sequence shown here is derived from an EMBL/GenBank/DDBJ whole genome shotgun (WGS) entry which is preliminary data.</text>
</comment>
<gene>
    <name evidence="1" type="ORF">ACFH04_02600</name>
</gene>
<organism evidence="1 2">
    <name type="scientific">Streptomyces noboritoensis</name>
    <dbReference type="NCBI Taxonomy" id="67337"/>
    <lineage>
        <taxon>Bacteria</taxon>
        <taxon>Bacillati</taxon>
        <taxon>Actinomycetota</taxon>
        <taxon>Actinomycetes</taxon>
        <taxon>Kitasatosporales</taxon>
        <taxon>Streptomycetaceae</taxon>
        <taxon>Streptomyces</taxon>
    </lineage>
</organism>
<evidence type="ECO:0000313" key="1">
    <source>
        <dbReference type="EMBL" id="MFC0842626.1"/>
    </source>
</evidence>
<accession>A0ABV6TBL6</accession>
<sequence length="196" mass="21326">MHQPEKPTLDLEQWGADMSRLVRLFQDGFQAVHGFEPDEHVVRTATAQEAAEASMLLAEAGAHDTLLAYYTCMSAVELPDLENGIWIEDVPTLLHDRDHPTRLKGAVEDTVTGFATDGGGGHYAVSTTTGSVYHMTAGALYTDATYPDGLYDVAEAGFSIAAPDLWTFLDQLRTELGEAVDVQTSWAARRQHSGSE</sequence>
<dbReference type="Proteomes" id="UP001589887">
    <property type="component" value="Unassembled WGS sequence"/>
</dbReference>
<evidence type="ECO:0008006" key="3">
    <source>
        <dbReference type="Google" id="ProtNLM"/>
    </source>
</evidence>
<dbReference type="EMBL" id="JBHMQV010000001">
    <property type="protein sequence ID" value="MFC0842626.1"/>
    <property type="molecule type" value="Genomic_DNA"/>
</dbReference>
<name>A0ABV6TBL6_9ACTN</name>
<evidence type="ECO:0000313" key="2">
    <source>
        <dbReference type="Proteomes" id="UP001589887"/>
    </source>
</evidence>
<protein>
    <recommendedName>
        <fullName evidence="3">SMI1/KNR4 family protein</fullName>
    </recommendedName>
</protein>
<reference evidence="1 2" key="1">
    <citation type="submission" date="2024-09" db="EMBL/GenBank/DDBJ databases">
        <authorList>
            <person name="Sun Q."/>
            <person name="Mori K."/>
        </authorList>
    </citation>
    <scope>NUCLEOTIDE SEQUENCE [LARGE SCALE GENOMIC DNA]</scope>
    <source>
        <strain evidence="1 2">JCM 4557</strain>
    </source>
</reference>